<proteinExistence type="predicted"/>
<evidence type="ECO:0000313" key="2">
    <source>
        <dbReference type="Proteomes" id="UP001060170"/>
    </source>
</evidence>
<keyword evidence="2" id="KW-1185">Reference proteome</keyword>
<reference evidence="2" key="2">
    <citation type="journal article" date="2018" name="Mol. Plant Microbe Interact.">
        <title>Genome sequence resources for the wheat stripe rust pathogen (Puccinia striiformis f. sp. tritici) and the barley stripe rust pathogen (Puccinia striiformis f. sp. hordei).</title>
        <authorList>
            <person name="Xia C."/>
            <person name="Wang M."/>
            <person name="Yin C."/>
            <person name="Cornejo O.E."/>
            <person name="Hulbert S.H."/>
            <person name="Chen X."/>
        </authorList>
    </citation>
    <scope>NUCLEOTIDE SEQUENCE [LARGE SCALE GENOMIC DNA]</scope>
    <source>
        <strain evidence="2">93-210</strain>
    </source>
</reference>
<accession>A0ACC0E5Q4</accession>
<evidence type="ECO:0000313" key="1">
    <source>
        <dbReference type="EMBL" id="KAI7944981.1"/>
    </source>
</evidence>
<protein>
    <submittedName>
        <fullName evidence="1">Uncharacterized protein</fullName>
    </submittedName>
</protein>
<dbReference type="EMBL" id="CM045874">
    <property type="protein sequence ID" value="KAI7944981.1"/>
    <property type="molecule type" value="Genomic_DNA"/>
</dbReference>
<dbReference type="Proteomes" id="UP001060170">
    <property type="component" value="Chromosome 10"/>
</dbReference>
<comment type="caution">
    <text evidence="1">The sequence shown here is derived from an EMBL/GenBank/DDBJ whole genome shotgun (WGS) entry which is preliminary data.</text>
</comment>
<reference evidence="1 2" key="3">
    <citation type="journal article" date="2022" name="Microbiol. Spectr.">
        <title>Folding features and dynamics of 3D genome architecture in plant fungal pathogens.</title>
        <authorList>
            <person name="Xia C."/>
        </authorList>
    </citation>
    <scope>NUCLEOTIDE SEQUENCE [LARGE SCALE GENOMIC DNA]</scope>
    <source>
        <strain evidence="1 2">93-210</strain>
    </source>
</reference>
<organism evidence="1 2">
    <name type="scientific">Puccinia striiformis f. sp. tritici</name>
    <dbReference type="NCBI Taxonomy" id="168172"/>
    <lineage>
        <taxon>Eukaryota</taxon>
        <taxon>Fungi</taxon>
        <taxon>Dikarya</taxon>
        <taxon>Basidiomycota</taxon>
        <taxon>Pucciniomycotina</taxon>
        <taxon>Pucciniomycetes</taxon>
        <taxon>Pucciniales</taxon>
        <taxon>Pucciniaceae</taxon>
        <taxon>Puccinia</taxon>
    </lineage>
</organism>
<sequence>MKSIAGKKARSDDYCHLTQLACLKTNRPVSPKIALSKYPYLTKPRGELDDAFNQLFQIHSPTASSLGRSVRNIASIYLRHFIKPSVDCLWFRLWTIYILLPNLSLACNQSIPLQLPAKLVIRLFVVSLSIAHTG</sequence>
<gene>
    <name evidence="1" type="ORF">MJO28_010676</name>
</gene>
<name>A0ACC0E5Q4_9BASI</name>
<reference evidence="2" key="1">
    <citation type="journal article" date="2018" name="BMC Genomics">
        <title>Genomic insights into host adaptation between the wheat stripe rust pathogen (Puccinia striiformis f. sp. tritici) and the barley stripe rust pathogen (Puccinia striiformis f. sp. hordei).</title>
        <authorList>
            <person name="Xia C."/>
            <person name="Wang M."/>
            <person name="Yin C."/>
            <person name="Cornejo O.E."/>
            <person name="Hulbert S.H."/>
            <person name="Chen X."/>
        </authorList>
    </citation>
    <scope>NUCLEOTIDE SEQUENCE [LARGE SCALE GENOMIC DNA]</scope>
    <source>
        <strain evidence="2">93-210</strain>
    </source>
</reference>